<dbReference type="AlphaFoldDB" id="A0AAD7E4A4"/>
<organism evidence="2 3">
    <name type="scientific">Mycena pura</name>
    <dbReference type="NCBI Taxonomy" id="153505"/>
    <lineage>
        <taxon>Eukaryota</taxon>
        <taxon>Fungi</taxon>
        <taxon>Dikarya</taxon>
        <taxon>Basidiomycota</taxon>
        <taxon>Agaricomycotina</taxon>
        <taxon>Agaricomycetes</taxon>
        <taxon>Agaricomycetidae</taxon>
        <taxon>Agaricales</taxon>
        <taxon>Marasmiineae</taxon>
        <taxon>Mycenaceae</taxon>
        <taxon>Mycena</taxon>
    </lineage>
</organism>
<dbReference type="Proteomes" id="UP001219525">
    <property type="component" value="Unassembled WGS sequence"/>
</dbReference>
<keyword evidence="3" id="KW-1185">Reference proteome</keyword>
<proteinExistence type="predicted"/>
<protein>
    <submittedName>
        <fullName evidence="2">Uncharacterized protein</fullName>
    </submittedName>
</protein>
<feature type="region of interest" description="Disordered" evidence="1">
    <location>
        <begin position="69"/>
        <end position="94"/>
    </location>
</feature>
<evidence type="ECO:0000313" key="3">
    <source>
        <dbReference type="Proteomes" id="UP001219525"/>
    </source>
</evidence>
<sequence>MSLIDERERPYKAHDLKGKTKKELTDIIESQIERWPELTFNSSKTKKAVMIAKIVDNGFSLAVPPEVRAVQDPAPSPPHPGSEKGPEVPPTVHPRPVDLLIEDLREEFPNKFIQQLVLPSCGKLAAGEWLVDGNRLLSALQKSPSSLSGPVKLAVDDPKEPGWKRYFVKMTGSEALKNAPTFPAQLTVPEDSRLKIFVEHSGPMNIRKRERSPSDEHHGQPSGVSTVTPPKKRTSHPDQKDVDWLKELLSPRPGYAEFQASQNKKLTNKARVVFWQFAAQFSSEHFNKPSGAAERQGKSVKKVSIESALAMSATALSEAERMTKILEKFGQDGEMTTQEVMDQAGATSTDGHALIKFLDDWNKSHTD</sequence>
<reference evidence="2" key="1">
    <citation type="submission" date="2023-03" db="EMBL/GenBank/DDBJ databases">
        <title>Massive genome expansion in bonnet fungi (Mycena s.s.) driven by repeated elements and novel gene families across ecological guilds.</title>
        <authorList>
            <consortium name="Lawrence Berkeley National Laboratory"/>
            <person name="Harder C.B."/>
            <person name="Miyauchi S."/>
            <person name="Viragh M."/>
            <person name="Kuo A."/>
            <person name="Thoen E."/>
            <person name="Andreopoulos B."/>
            <person name="Lu D."/>
            <person name="Skrede I."/>
            <person name="Drula E."/>
            <person name="Henrissat B."/>
            <person name="Morin E."/>
            <person name="Kohler A."/>
            <person name="Barry K."/>
            <person name="LaButti K."/>
            <person name="Morin E."/>
            <person name="Salamov A."/>
            <person name="Lipzen A."/>
            <person name="Mereny Z."/>
            <person name="Hegedus B."/>
            <person name="Baldrian P."/>
            <person name="Stursova M."/>
            <person name="Weitz H."/>
            <person name="Taylor A."/>
            <person name="Grigoriev I.V."/>
            <person name="Nagy L.G."/>
            <person name="Martin F."/>
            <person name="Kauserud H."/>
        </authorList>
    </citation>
    <scope>NUCLEOTIDE SEQUENCE</scope>
    <source>
        <strain evidence="2">9144</strain>
    </source>
</reference>
<evidence type="ECO:0000313" key="2">
    <source>
        <dbReference type="EMBL" id="KAJ7228270.1"/>
    </source>
</evidence>
<dbReference type="EMBL" id="JARJCW010000002">
    <property type="protein sequence ID" value="KAJ7228270.1"/>
    <property type="molecule type" value="Genomic_DNA"/>
</dbReference>
<feature type="region of interest" description="Disordered" evidence="1">
    <location>
        <begin position="201"/>
        <end position="241"/>
    </location>
</feature>
<name>A0AAD7E4A4_9AGAR</name>
<accession>A0AAD7E4A4</accession>
<evidence type="ECO:0000256" key="1">
    <source>
        <dbReference type="SAM" id="MobiDB-lite"/>
    </source>
</evidence>
<comment type="caution">
    <text evidence="2">The sequence shown here is derived from an EMBL/GenBank/DDBJ whole genome shotgun (WGS) entry which is preliminary data.</text>
</comment>
<gene>
    <name evidence="2" type="ORF">GGX14DRAFT_554374</name>
</gene>